<dbReference type="InterPro" id="IPR036259">
    <property type="entry name" value="MFS_trans_sf"/>
</dbReference>
<proteinExistence type="predicted"/>
<feature type="transmembrane region" description="Helical" evidence="5">
    <location>
        <begin position="118"/>
        <end position="141"/>
    </location>
</feature>
<comment type="subcellular location">
    <subcellularLocation>
        <location evidence="1">Cell membrane</location>
        <topology evidence="1">Multi-pass membrane protein</topology>
    </subcellularLocation>
</comment>
<keyword evidence="2 5" id="KW-0812">Transmembrane</keyword>
<dbReference type="PROSITE" id="PS50850">
    <property type="entry name" value="MFS"/>
    <property type="match status" value="1"/>
</dbReference>
<dbReference type="GO" id="GO:0005886">
    <property type="term" value="C:plasma membrane"/>
    <property type="evidence" value="ECO:0007669"/>
    <property type="project" value="UniProtKB-SubCell"/>
</dbReference>
<feature type="transmembrane region" description="Helical" evidence="5">
    <location>
        <begin position="365"/>
        <end position="384"/>
    </location>
</feature>
<feature type="transmembrane region" description="Helical" evidence="5">
    <location>
        <begin position="153"/>
        <end position="176"/>
    </location>
</feature>
<dbReference type="SUPFAM" id="SSF103473">
    <property type="entry name" value="MFS general substrate transporter"/>
    <property type="match status" value="1"/>
</dbReference>
<dbReference type="InterPro" id="IPR011701">
    <property type="entry name" value="MFS"/>
</dbReference>
<dbReference type="Gene3D" id="1.20.1250.20">
    <property type="entry name" value="MFS general substrate transporter like domains"/>
    <property type="match status" value="1"/>
</dbReference>
<feature type="transmembrane region" description="Helical" evidence="5">
    <location>
        <begin position="272"/>
        <end position="290"/>
    </location>
</feature>
<keyword evidence="8" id="KW-1185">Reference proteome</keyword>
<protein>
    <submittedName>
        <fullName evidence="7">Sucrose symporter</fullName>
    </submittedName>
</protein>
<dbReference type="PANTHER" id="PTHR23528:SF1">
    <property type="entry name" value="MAJOR FACILITATOR SUPERFAMILY (MFS) PROFILE DOMAIN-CONTAINING PROTEIN"/>
    <property type="match status" value="1"/>
</dbReference>
<dbReference type="PANTHER" id="PTHR23528">
    <property type="match status" value="1"/>
</dbReference>
<feature type="transmembrane region" description="Helical" evidence="5">
    <location>
        <begin position="59"/>
        <end position="81"/>
    </location>
</feature>
<evidence type="ECO:0000313" key="7">
    <source>
        <dbReference type="EMBL" id="EGY78096.1"/>
    </source>
</evidence>
<reference evidence="7 8" key="1">
    <citation type="submission" date="2011-06" db="EMBL/GenBank/DDBJ databases">
        <authorList>
            <person name="Muzny D."/>
            <person name="Qin X."/>
            <person name="Deng J."/>
            <person name="Jiang H."/>
            <person name="Liu Y."/>
            <person name="Qu J."/>
            <person name="Song X.-Z."/>
            <person name="Zhang L."/>
            <person name="Thornton R."/>
            <person name="Coyle M."/>
            <person name="Francisco L."/>
            <person name="Jackson L."/>
            <person name="Javaid M."/>
            <person name="Korchina V."/>
            <person name="Kovar C."/>
            <person name="Mata R."/>
            <person name="Mathew T."/>
            <person name="Ngo R."/>
            <person name="Nguyen L."/>
            <person name="Nguyen N."/>
            <person name="Okwuonu G."/>
            <person name="Ongeri F."/>
            <person name="Pham C."/>
            <person name="Simmons D."/>
            <person name="Wilczek-Boney K."/>
            <person name="Hale W."/>
            <person name="Jakkamsetti A."/>
            <person name="Pham P."/>
            <person name="Ruth R."/>
            <person name="San Lucas F."/>
            <person name="Warren J."/>
            <person name="Zhang J."/>
            <person name="Zhao Z."/>
            <person name="Zhou C."/>
            <person name="Zhu D."/>
            <person name="Lee S."/>
            <person name="Bess C."/>
            <person name="Blankenburg K."/>
            <person name="Forbes L."/>
            <person name="Fu Q."/>
            <person name="Gubbala S."/>
            <person name="Hirani K."/>
            <person name="Jayaseelan J.C."/>
            <person name="Lara F."/>
            <person name="Munidasa M."/>
            <person name="Palculict T."/>
            <person name="Patil S."/>
            <person name="Pu L.-L."/>
            <person name="Saada N."/>
            <person name="Tang L."/>
            <person name="Weissenberger G."/>
            <person name="Zhu Y."/>
            <person name="Hemphill L."/>
            <person name="Shang Y."/>
            <person name="Youmans B."/>
            <person name="Ayvaz T."/>
            <person name="Ross M."/>
            <person name="Santibanez J."/>
            <person name="Aqrawi P."/>
            <person name="Gross S."/>
            <person name="Joshi V."/>
            <person name="Fowler G."/>
            <person name="Nazareth L."/>
            <person name="Reid J."/>
            <person name="Worley K."/>
            <person name="Petrosino J."/>
            <person name="Highlander S."/>
            <person name="Gibbs R."/>
        </authorList>
    </citation>
    <scope>NUCLEOTIDE SEQUENCE [LARGE SCALE GENOMIC DNA]</scope>
    <source>
        <strain evidence="7 8">ATCC 25577</strain>
    </source>
</reference>
<dbReference type="Proteomes" id="UP000005332">
    <property type="component" value="Unassembled WGS sequence"/>
</dbReference>
<dbReference type="AlphaFoldDB" id="G4CWV8"/>
<gene>
    <name evidence="7" type="ORF">HMPREF9153_1015</name>
</gene>
<dbReference type="HOGENOM" id="CLU_040011_1_1_11"/>
<evidence type="ECO:0000256" key="3">
    <source>
        <dbReference type="ARBA" id="ARBA00022989"/>
    </source>
</evidence>
<dbReference type="PATRIC" id="fig|997355.3.peg.994"/>
<name>G4CWV8_9ACTN</name>
<dbReference type="CDD" id="cd06174">
    <property type="entry name" value="MFS"/>
    <property type="match status" value="1"/>
</dbReference>
<dbReference type="EMBL" id="AGBA01000012">
    <property type="protein sequence ID" value="EGY78096.1"/>
    <property type="molecule type" value="Genomic_DNA"/>
</dbReference>
<feature type="transmembrane region" description="Helical" evidence="5">
    <location>
        <begin position="302"/>
        <end position="321"/>
    </location>
</feature>
<organism evidence="7 8">
    <name type="scientific">Cutibacterium avidum ATCC 25577</name>
    <dbReference type="NCBI Taxonomy" id="997355"/>
    <lineage>
        <taxon>Bacteria</taxon>
        <taxon>Bacillati</taxon>
        <taxon>Actinomycetota</taxon>
        <taxon>Actinomycetes</taxon>
        <taxon>Propionibacteriales</taxon>
        <taxon>Propionibacteriaceae</taxon>
        <taxon>Cutibacterium</taxon>
    </lineage>
</organism>
<feature type="transmembrane region" description="Helical" evidence="5">
    <location>
        <begin position="390"/>
        <end position="409"/>
    </location>
</feature>
<evidence type="ECO:0000259" key="6">
    <source>
        <dbReference type="PROSITE" id="PS50850"/>
    </source>
</evidence>
<evidence type="ECO:0000256" key="1">
    <source>
        <dbReference type="ARBA" id="ARBA00004651"/>
    </source>
</evidence>
<feature type="transmembrane region" description="Helical" evidence="5">
    <location>
        <begin position="232"/>
        <end position="252"/>
    </location>
</feature>
<feature type="domain" description="Major facilitator superfamily (MFS) profile" evidence="6">
    <location>
        <begin position="18"/>
        <end position="415"/>
    </location>
</feature>
<feature type="transmembrane region" description="Helical" evidence="5">
    <location>
        <begin position="93"/>
        <end position="112"/>
    </location>
</feature>
<feature type="transmembrane region" description="Helical" evidence="5">
    <location>
        <begin position="182"/>
        <end position="202"/>
    </location>
</feature>
<dbReference type="InterPro" id="IPR020846">
    <property type="entry name" value="MFS_dom"/>
</dbReference>
<feature type="transmembrane region" description="Helical" evidence="5">
    <location>
        <begin position="22"/>
        <end position="47"/>
    </location>
</feature>
<evidence type="ECO:0000313" key="8">
    <source>
        <dbReference type="Proteomes" id="UP000005332"/>
    </source>
</evidence>
<evidence type="ECO:0000256" key="4">
    <source>
        <dbReference type="ARBA" id="ARBA00023136"/>
    </source>
</evidence>
<evidence type="ECO:0000256" key="2">
    <source>
        <dbReference type="ARBA" id="ARBA00022692"/>
    </source>
</evidence>
<keyword evidence="4 5" id="KW-0472">Membrane</keyword>
<sequence>MTTTPNEAAQPQQKQYASTGRLGAVMFIGQLGWAAVGAACGTLLAALAAEVKPEDKVDFLALLTTTGAIAAVICMITAGTLSDRTRSRFGPRNPWIIGGAIIGTLAFAAIGLTRNPALLVIAHMIYQGGLNCMLGAFNAVPPDYVPDSVLGKVSAFGGAGYLLAQIIGAVIAGALVTRPSQGFLVAAWMMLISSIIVVFLLPPHPLRNHSPRPPVTWRQFASQMKPPADGQFWWILVGRFLFVISLFMVMQFQLYIATDEMGMTRAAAGKLIAMNSAVLAVTAVILDVITGPWSDKVKRRKPFTMIAPLIAGAGVIPLFLVNEPWTLTVFAAMGGAAFGTYMAVDGALMVEVLPNRDDSARDLGFLNAANSLPIVFAPGIGATLVKTTGYPGLFIATIVLAVLGSLCITRVTRVK</sequence>
<dbReference type="GO" id="GO:0022857">
    <property type="term" value="F:transmembrane transporter activity"/>
    <property type="evidence" value="ECO:0007669"/>
    <property type="project" value="InterPro"/>
</dbReference>
<feature type="transmembrane region" description="Helical" evidence="5">
    <location>
        <begin position="327"/>
        <end position="353"/>
    </location>
</feature>
<accession>G4CWV8</accession>
<evidence type="ECO:0000256" key="5">
    <source>
        <dbReference type="SAM" id="Phobius"/>
    </source>
</evidence>
<comment type="caution">
    <text evidence="7">The sequence shown here is derived from an EMBL/GenBank/DDBJ whole genome shotgun (WGS) entry which is preliminary data.</text>
</comment>
<keyword evidence="3 5" id="KW-1133">Transmembrane helix</keyword>
<dbReference type="Pfam" id="PF07690">
    <property type="entry name" value="MFS_1"/>
    <property type="match status" value="1"/>
</dbReference>